<dbReference type="KEGG" id="ftj:FTUN_3080"/>
<dbReference type="AlphaFoldDB" id="A0A6M5YQK9"/>
<evidence type="ECO:0000313" key="2">
    <source>
        <dbReference type="Proteomes" id="UP000503447"/>
    </source>
</evidence>
<sequence>MIVIITASETTTITKPPSVISAIVYKNWVRNRFRAISALRSETVAV</sequence>
<organism evidence="1 2">
    <name type="scientific">Frigoriglobus tundricola</name>
    <dbReference type="NCBI Taxonomy" id="2774151"/>
    <lineage>
        <taxon>Bacteria</taxon>
        <taxon>Pseudomonadati</taxon>
        <taxon>Planctomycetota</taxon>
        <taxon>Planctomycetia</taxon>
        <taxon>Gemmatales</taxon>
        <taxon>Gemmataceae</taxon>
        <taxon>Frigoriglobus</taxon>
    </lineage>
</organism>
<gene>
    <name evidence="1" type="ORF">FTUN_3080</name>
</gene>
<proteinExistence type="predicted"/>
<dbReference type="Proteomes" id="UP000503447">
    <property type="component" value="Chromosome"/>
</dbReference>
<accession>A0A6M5YQK9</accession>
<name>A0A6M5YQK9_9BACT</name>
<protein>
    <submittedName>
        <fullName evidence="1">Uncharacterized protein</fullName>
    </submittedName>
</protein>
<dbReference type="EMBL" id="CP053452">
    <property type="protein sequence ID" value="QJW95531.1"/>
    <property type="molecule type" value="Genomic_DNA"/>
</dbReference>
<reference evidence="2" key="1">
    <citation type="submission" date="2020-05" db="EMBL/GenBank/DDBJ databases">
        <title>Frigoriglobus tundricola gen. nov., sp. nov., a psychrotolerant cellulolytic planctomycete of the family Gemmataceae with two divergent copies of 16S rRNA gene.</title>
        <authorList>
            <person name="Kulichevskaya I.S."/>
            <person name="Ivanova A.A."/>
            <person name="Naumoff D.G."/>
            <person name="Beletsky A.V."/>
            <person name="Rijpstra W.I.C."/>
            <person name="Sinninghe Damste J.S."/>
            <person name="Mardanov A.V."/>
            <person name="Ravin N.V."/>
            <person name="Dedysh S.N."/>
        </authorList>
    </citation>
    <scope>NUCLEOTIDE SEQUENCE [LARGE SCALE GENOMIC DNA]</scope>
    <source>
        <strain evidence="2">PL17</strain>
    </source>
</reference>
<keyword evidence="2" id="KW-1185">Reference proteome</keyword>
<evidence type="ECO:0000313" key="1">
    <source>
        <dbReference type="EMBL" id="QJW95531.1"/>
    </source>
</evidence>